<evidence type="ECO:0000256" key="5">
    <source>
        <dbReference type="ARBA" id="ARBA00023136"/>
    </source>
</evidence>
<feature type="transmembrane region" description="Helical" evidence="6">
    <location>
        <begin position="421"/>
        <end position="441"/>
    </location>
</feature>
<comment type="caution">
    <text evidence="8">The sequence shown here is derived from an EMBL/GenBank/DDBJ whole genome shotgun (WGS) entry which is preliminary data.</text>
</comment>
<dbReference type="InterPro" id="IPR004680">
    <property type="entry name" value="Cit_transptr-like_dom"/>
</dbReference>
<evidence type="ECO:0000313" key="8">
    <source>
        <dbReference type="EMBL" id="TLE02312.1"/>
    </source>
</evidence>
<dbReference type="InterPro" id="IPR001898">
    <property type="entry name" value="SLC13A/DASS"/>
</dbReference>
<keyword evidence="4 6" id="KW-1133">Transmembrane helix</keyword>
<dbReference type="PANTHER" id="PTHR10283">
    <property type="entry name" value="SOLUTE CARRIER FAMILY 13 MEMBER"/>
    <property type="match status" value="1"/>
</dbReference>
<dbReference type="PROSITE" id="PS01271">
    <property type="entry name" value="NA_SULFATE"/>
    <property type="match status" value="1"/>
</dbReference>
<dbReference type="Proteomes" id="UP000029707">
    <property type="component" value="Unassembled WGS sequence"/>
</dbReference>
<gene>
    <name evidence="8" type="ORF">LS65_003650</name>
</gene>
<evidence type="ECO:0000313" key="9">
    <source>
        <dbReference type="Proteomes" id="UP000029707"/>
    </source>
</evidence>
<sequence>MLIALVLGILAASLAHFYLDASFKVSALLGIIALLVTLWTNKALPLGVVSLLPIILFPIFGILDTKSATANYANPIIYLFLGGFMLATATEKIGLHKVIAKKFLGLFPNTPKGIISALGLAACVLGTALSNSTTAILLLPIALSITQEYSLKMRFLLAVAFGASISGITTPIGSPPNLIFLGFLEKMGFDGISFTTWIFMMAPLTCLMLYAMIYILSYKIGEYELEISAFDDVQITPAHKRLLFFISALLILLFLNSPIKPFYDGLGLNENVILLAFGLLMFVPKLGFLDWDDSKSIPYELIFLFGAGFCIATAFSQSELGGAFEGFFAQFSGLPFIFFLFLACLFALIATGFLNTTALIAILLPIVYTATQSFLEGKEPTITMLAITICASFSFMIPISTPPNAIVFAKGNIKTWDMVRFGFVLSLVGFIAVPIFAFIYWRWFLG</sequence>
<evidence type="ECO:0000256" key="6">
    <source>
        <dbReference type="SAM" id="Phobius"/>
    </source>
</evidence>
<dbReference type="InterPro" id="IPR031312">
    <property type="entry name" value="Na/sul_symport_CS"/>
</dbReference>
<feature type="transmembrane region" description="Helical" evidence="6">
    <location>
        <begin position="301"/>
        <end position="317"/>
    </location>
</feature>
<evidence type="ECO:0000256" key="4">
    <source>
        <dbReference type="ARBA" id="ARBA00022989"/>
    </source>
</evidence>
<keyword evidence="3 6" id="KW-0812">Transmembrane</keyword>
<proteinExistence type="predicted"/>
<feature type="transmembrane region" description="Helical" evidence="6">
    <location>
        <begin position="194"/>
        <end position="216"/>
    </location>
</feature>
<dbReference type="AlphaFoldDB" id="A0A4U8TP39"/>
<feature type="transmembrane region" description="Helical" evidence="6">
    <location>
        <begin position="43"/>
        <end position="63"/>
    </location>
</feature>
<feature type="transmembrane region" description="Helical" evidence="6">
    <location>
        <begin position="75"/>
        <end position="94"/>
    </location>
</feature>
<feature type="transmembrane region" description="Helical" evidence="6">
    <location>
        <begin position="155"/>
        <end position="174"/>
    </location>
</feature>
<feature type="transmembrane region" description="Helical" evidence="6">
    <location>
        <begin position="271"/>
        <end position="289"/>
    </location>
</feature>
<feature type="transmembrane region" description="Helical" evidence="6">
    <location>
        <begin position="382"/>
        <end position="401"/>
    </location>
</feature>
<keyword evidence="9" id="KW-1185">Reference proteome</keyword>
<keyword evidence="5 6" id="KW-0472">Membrane</keyword>
<accession>A0A4U8TP39</accession>
<comment type="subcellular location">
    <subcellularLocation>
        <location evidence="1">Membrane</location>
        <topology evidence="1">Multi-pass membrane protein</topology>
    </subcellularLocation>
</comment>
<dbReference type="Pfam" id="PF03600">
    <property type="entry name" value="CitMHS"/>
    <property type="match status" value="1"/>
</dbReference>
<feature type="domain" description="Citrate transporter-like" evidence="7">
    <location>
        <begin position="38"/>
        <end position="372"/>
    </location>
</feature>
<dbReference type="EMBL" id="JRMQ02000003">
    <property type="protein sequence ID" value="TLE02312.1"/>
    <property type="molecule type" value="Genomic_DNA"/>
</dbReference>
<protein>
    <submittedName>
        <fullName evidence="8">SLC13/DASS family transporter</fullName>
    </submittedName>
</protein>
<name>A0A4U8TP39_9HELI</name>
<evidence type="ECO:0000259" key="7">
    <source>
        <dbReference type="Pfam" id="PF03600"/>
    </source>
</evidence>
<feature type="transmembrane region" description="Helical" evidence="6">
    <location>
        <begin position="242"/>
        <end position="259"/>
    </location>
</feature>
<dbReference type="PANTHER" id="PTHR10283:SF82">
    <property type="entry name" value="SOLUTE CARRIER FAMILY 13 MEMBER 2"/>
    <property type="match status" value="1"/>
</dbReference>
<evidence type="ECO:0000256" key="2">
    <source>
        <dbReference type="ARBA" id="ARBA00022448"/>
    </source>
</evidence>
<dbReference type="GO" id="GO:0015141">
    <property type="term" value="F:succinate transmembrane transporter activity"/>
    <property type="evidence" value="ECO:0007669"/>
    <property type="project" value="UniProtKB-ARBA"/>
</dbReference>
<dbReference type="NCBIfam" id="TIGR00785">
    <property type="entry name" value="dass"/>
    <property type="match status" value="1"/>
</dbReference>
<keyword evidence="2" id="KW-0813">Transport</keyword>
<feature type="transmembrane region" description="Helical" evidence="6">
    <location>
        <begin position="337"/>
        <end position="370"/>
    </location>
</feature>
<evidence type="ECO:0000256" key="3">
    <source>
        <dbReference type="ARBA" id="ARBA00022692"/>
    </source>
</evidence>
<dbReference type="OrthoDB" id="9766267at2"/>
<reference evidence="8 9" key="1">
    <citation type="journal article" date="2014" name="Genome Announc.">
        <title>Draft genome sequences of eight enterohepatic helicobacter species isolated from both laboratory and wild rodents.</title>
        <authorList>
            <person name="Sheh A."/>
            <person name="Shen Z."/>
            <person name="Fox J.G."/>
        </authorList>
    </citation>
    <scope>NUCLEOTIDE SEQUENCE [LARGE SCALE GENOMIC DNA]</scope>
    <source>
        <strain evidence="8 9">MIT 01-6451</strain>
    </source>
</reference>
<feature type="transmembrane region" description="Helical" evidence="6">
    <location>
        <begin position="114"/>
        <end position="143"/>
    </location>
</feature>
<evidence type="ECO:0000256" key="1">
    <source>
        <dbReference type="ARBA" id="ARBA00004141"/>
    </source>
</evidence>
<organism evidence="8 9">
    <name type="scientific">Helicobacter japonicus</name>
    <dbReference type="NCBI Taxonomy" id="425400"/>
    <lineage>
        <taxon>Bacteria</taxon>
        <taxon>Pseudomonadati</taxon>
        <taxon>Campylobacterota</taxon>
        <taxon>Epsilonproteobacteria</taxon>
        <taxon>Campylobacterales</taxon>
        <taxon>Helicobacteraceae</taxon>
        <taxon>Helicobacter</taxon>
    </lineage>
</organism>
<dbReference type="GO" id="GO:0005886">
    <property type="term" value="C:plasma membrane"/>
    <property type="evidence" value="ECO:0007669"/>
    <property type="project" value="TreeGrafter"/>
</dbReference>